<proteinExistence type="predicted"/>
<dbReference type="CDD" id="cd13124">
    <property type="entry name" value="MATE_SpoVB_like"/>
    <property type="match status" value="1"/>
</dbReference>
<dbReference type="PIRSF" id="PIRSF038958">
    <property type="entry name" value="PG_synth_SpoVB"/>
    <property type="match status" value="1"/>
</dbReference>
<feature type="transmembrane region" description="Helical" evidence="6">
    <location>
        <begin position="207"/>
        <end position="229"/>
    </location>
</feature>
<dbReference type="Pfam" id="PF01943">
    <property type="entry name" value="Polysacc_synt"/>
    <property type="match status" value="1"/>
</dbReference>
<protein>
    <submittedName>
        <fullName evidence="7">O-antigen/teichoic acid export membrane protein</fullName>
    </submittedName>
</protein>
<evidence type="ECO:0000256" key="2">
    <source>
        <dbReference type="ARBA" id="ARBA00022475"/>
    </source>
</evidence>
<dbReference type="EMBL" id="JAUSWB010000002">
    <property type="protein sequence ID" value="MDQ0428357.1"/>
    <property type="molecule type" value="Genomic_DNA"/>
</dbReference>
<keyword evidence="8" id="KW-1185">Reference proteome</keyword>
<reference evidence="7 8" key="1">
    <citation type="submission" date="2023-07" db="EMBL/GenBank/DDBJ databases">
        <title>Genomic Encyclopedia of Type Strains, Phase IV (KMG-IV): sequencing the most valuable type-strain genomes for metagenomic binning, comparative biology and taxonomic classification.</title>
        <authorList>
            <person name="Goeker M."/>
        </authorList>
    </citation>
    <scope>NUCLEOTIDE SEQUENCE [LARGE SCALE GENOMIC DNA]</scope>
    <source>
        <strain evidence="7 8">DSM 16419</strain>
    </source>
</reference>
<keyword evidence="2" id="KW-1003">Cell membrane</keyword>
<dbReference type="Proteomes" id="UP001241988">
    <property type="component" value="Unassembled WGS sequence"/>
</dbReference>
<evidence type="ECO:0000256" key="1">
    <source>
        <dbReference type="ARBA" id="ARBA00004651"/>
    </source>
</evidence>
<evidence type="ECO:0000256" key="5">
    <source>
        <dbReference type="ARBA" id="ARBA00023136"/>
    </source>
</evidence>
<evidence type="ECO:0000256" key="6">
    <source>
        <dbReference type="SAM" id="Phobius"/>
    </source>
</evidence>
<keyword evidence="5 6" id="KW-0472">Membrane</keyword>
<comment type="caution">
    <text evidence="7">The sequence shown here is derived from an EMBL/GenBank/DDBJ whole genome shotgun (WGS) entry which is preliminary data.</text>
</comment>
<sequence length="542" mass="57834">METHAGAAEIRSDRDRAKGITQIMKNTLIKSTLILSIAALLSKILGSLFRIPLQNIAGDEVLGIFTLVYPVYMVALTLSVAGIPIAISKLIAEARSKGDEQQVKNIFFTSGILALIFGVTSFLVIYGFSNQIAAVLGGGTTRLALIVVSCTLLVAPYMAVYRGYFQGHQDMTPTAVSQVIEQFIRVGLILLVAIFMVDRLYSDEQIAGGIMIGSIIGAIGSFIYLRILYNRSAVRVAKGLPYKLANFKGTAKTILKISIPICIGAITMALLNLVDSITIPTALKMHGEATGDINSLYGIYGRGLALVQIVTVFAASVILPLIPSISAKLANNDKIGSAKLIDSTFFLTYLLSVPAAVGLVVLTLPINLGLFTDLQGSTVLAIVSFSSLFTSLTVLGTGVLQGINKARLGAWIIIIGVLIKLALNVVLVNLYGLEGAALSTALIYVILFVLNGLAIRKYTGFSFFPKKTGTIVFASLVMGTAIWLPSLLLDFEELPRLAALLYVGAAAAIGGIIYFVLLLVTKAVDQSVLQRIPVINKFITKK</sequence>
<comment type="subcellular location">
    <subcellularLocation>
        <location evidence="1">Cell membrane</location>
        <topology evidence="1">Multi-pass membrane protein</topology>
    </subcellularLocation>
</comment>
<dbReference type="InterPro" id="IPR024923">
    <property type="entry name" value="PG_synth_SpoVB"/>
</dbReference>
<evidence type="ECO:0000256" key="4">
    <source>
        <dbReference type="ARBA" id="ARBA00022989"/>
    </source>
</evidence>
<feature type="transmembrane region" description="Helical" evidence="6">
    <location>
        <begin position="140"/>
        <end position="161"/>
    </location>
</feature>
<dbReference type="PANTHER" id="PTHR30250">
    <property type="entry name" value="PST FAMILY PREDICTED COLANIC ACID TRANSPORTER"/>
    <property type="match status" value="1"/>
</dbReference>
<dbReference type="InterPro" id="IPR002797">
    <property type="entry name" value="Polysacc_synth"/>
</dbReference>
<feature type="transmembrane region" description="Helical" evidence="6">
    <location>
        <begin position="437"/>
        <end position="456"/>
    </location>
</feature>
<accession>A0ABU0GSM9</accession>
<feature type="transmembrane region" description="Helical" evidence="6">
    <location>
        <begin position="257"/>
        <end position="279"/>
    </location>
</feature>
<dbReference type="InterPro" id="IPR050833">
    <property type="entry name" value="Poly_Biosynth_Transport"/>
</dbReference>
<feature type="transmembrane region" description="Helical" evidence="6">
    <location>
        <begin position="468"/>
        <end position="488"/>
    </location>
</feature>
<organism evidence="7 8">
    <name type="scientific">Planomicrobium stackebrandtii</name>
    <dbReference type="NCBI Taxonomy" id="253160"/>
    <lineage>
        <taxon>Bacteria</taxon>
        <taxon>Bacillati</taxon>
        <taxon>Bacillota</taxon>
        <taxon>Bacilli</taxon>
        <taxon>Bacillales</taxon>
        <taxon>Caryophanaceae</taxon>
        <taxon>Planomicrobium</taxon>
    </lineage>
</organism>
<feature type="transmembrane region" description="Helical" evidence="6">
    <location>
        <begin position="182"/>
        <end position="201"/>
    </location>
</feature>
<feature type="transmembrane region" description="Helical" evidence="6">
    <location>
        <begin position="408"/>
        <end position="431"/>
    </location>
</feature>
<feature type="transmembrane region" description="Helical" evidence="6">
    <location>
        <begin position="299"/>
        <end position="322"/>
    </location>
</feature>
<name>A0ABU0GSM9_9BACL</name>
<dbReference type="PANTHER" id="PTHR30250:SF29">
    <property type="entry name" value="POLYSACCHARIDE BIOSYNTHESIS PROTEIN C-TERMINAL DOMAIN-CONTAINING PROTEIN"/>
    <property type="match status" value="1"/>
</dbReference>
<feature type="transmembrane region" description="Helical" evidence="6">
    <location>
        <begin position="500"/>
        <end position="521"/>
    </location>
</feature>
<feature type="transmembrane region" description="Helical" evidence="6">
    <location>
        <begin position="378"/>
        <end position="396"/>
    </location>
</feature>
<keyword evidence="4 6" id="KW-1133">Transmembrane helix</keyword>
<keyword evidence="3 6" id="KW-0812">Transmembrane</keyword>
<feature type="transmembrane region" description="Helical" evidence="6">
    <location>
        <begin position="106"/>
        <end position="128"/>
    </location>
</feature>
<evidence type="ECO:0000313" key="8">
    <source>
        <dbReference type="Proteomes" id="UP001241988"/>
    </source>
</evidence>
<feature type="transmembrane region" description="Helical" evidence="6">
    <location>
        <begin position="28"/>
        <end position="49"/>
    </location>
</feature>
<evidence type="ECO:0000313" key="7">
    <source>
        <dbReference type="EMBL" id="MDQ0428357.1"/>
    </source>
</evidence>
<feature type="transmembrane region" description="Helical" evidence="6">
    <location>
        <begin position="61"/>
        <end position="85"/>
    </location>
</feature>
<evidence type="ECO:0000256" key="3">
    <source>
        <dbReference type="ARBA" id="ARBA00022692"/>
    </source>
</evidence>
<gene>
    <name evidence="7" type="ORF">QOZ98_001183</name>
</gene>
<feature type="transmembrane region" description="Helical" evidence="6">
    <location>
        <begin position="343"/>
        <end position="366"/>
    </location>
</feature>